<dbReference type="OrthoDB" id="6989355at2"/>
<protein>
    <recommendedName>
        <fullName evidence="3">Beta-ketoacyl synthase N-terminal domain-containing protein</fullName>
    </recommendedName>
</protein>
<dbReference type="EMBL" id="FNNU01000002">
    <property type="protein sequence ID" value="SDW69064.1"/>
    <property type="molecule type" value="Genomic_DNA"/>
</dbReference>
<evidence type="ECO:0000313" key="1">
    <source>
        <dbReference type="EMBL" id="SDW69064.1"/>
    </source>
</evidence>
<accession>A0A1H2VM74</accession>
<evidence type="ECO:0000313" key="2">
    <source>
        <dbReference type="Proteomes" id="UP000243778"/>
    </source>
</evidence>
<sequence length="188" mass="20158">MTVIAASEIHGLATTGDKDLKAALSRYLSNPPRRIDRLIFQALLGGALIKADIRSDCGLYLASHHPARPTMIALLEAVCVQRKQPKPFEFVNSVSNAAGFHVAQQLGLEGPNLFIGAGAKVWSQLSNLARLDLQDGVVSQALLLVVDERGDFCVRGVLLEGRDVPAGDSFEALTAGVEVQRLELVATF</sequence>
<gene>
    <name evidence="1" type="ORF">SAMN05216287_1279</name>
</gene>
<dbReference type="Proteomes" id="UP000243778">
    <property type="component" value="Unassembled WGS sequence"/>
</dbReference>
<evidence type="ECO:0008006" key="3">
    <source>
        <dbReference type="Google" id="ProtNLM"/>
    </source>
</evidence>
<keyword evidence="2" id="KW-1185">Reference proteome</keyword>
<proteinExistence type="predicted"/>
<dbReference type="AlphaFoldDB" id="A0A1H2VM74"/>
<dbReference type="RefSeq" id="WP_090225613.1">
    <property type="nucleotide sequence ID" value="NZ_FNNU01000002.1"/>
</dbReference>
<organism evidence="1 2">
    <name type="scientific">Pseudomonas kuykendallii</name>
    <dbReference type="NCBI Taxonomy" id="1007099"/>
    <lineage>
        <taxon>Bacteria</taxon>
        <taxon>Pseudomonadati</taxon>
        <taxon>Pseudomonadota</taxon>
        <taxon>Gammaproteobacteria</taxon>
        <taxon>Pseudomonadales</taxon>
        <taxon>Pseudomonadaceae</taxon>
        <taxon>Pseudomonas</taxon>
    </lineage>
</organism>
<dbReference type="STRING" id="1007099.SAMN05216287_1279"/>
<name>A0A1H2VM74_9PSED</name>
<reference evidence="2" key="1">
    <citation type="submission" date="2016-10" db="EMBL/GenBank/DDBJ databases">
        <authorList>
            <person name="Varghese N."/>
            <person name="Submissions S."/>
        </authorList>
    </citation>
    <scope>NUCLEOTIDE SEQUENCE [LARGE SCALE GENOMIC DNA]</scope>
    <source>
        <strain evidence="2">NRRL B-59562</strain>
    </source>
</reference>